<evidence type="ECO:0000313" key="4">
    <source>
        <dbReference type="Proteomes" id="UP000199126"/>
    </source>
</evidence>
<dbReference type="Pfam" id="PF00534">
    <property type="entry name" value="Glycos_transf_1"/>
    <property type="match status" value="1"/>
</dbReference>
<organism evidence="3 4">
    <name type="scientific">Halogranum amylolyticum</name>
    <dbReference type="NCBI Taxonomy" id="660520"/>
    <lineage>
        <taxon>Archaea</taxon>
        <taxon>Methanobacteriati</taxon>
        <taxon>Methanobacteriota</taxon>
        <taxon>Stenosarchaea group</taxon>
        <taxon>Halobacteria</taxon>
        <taxon>Halobacteriales</taxon>
        <taxon>Haloferacaceae</taxon>
    </lineage>
</organism>
<dbReference type="PANTHER" id="PTHR12526:SF630">
    <property type="entry name" value="GLYCOSYLTRANSFERASE"/>
    <property type="match status" value="1"/>
</dbReference>
<dbReference type="RefSeq" id="WP_089828016.1">
    <property type="nucleotide sequence ID" value="NZ_FODV01000037.1"/>
</dbReference>
<keyword evidence="4" id="KW-1185">Reference proteome</keyword>
<dbReference type="InterPro" id="IPR001296">
    <property type="entry name" value="Glyco_trans_1"/>
</dbReference>
<accession>A0A1H8WQD8</accession>
<name>A0A1H8WQD8_9EURY</name>
<feature type="domain" description="Glycosyl transferase family 1" evidence="1">
    <location>
        <begin position="183"/>
        <end position="327"/>
    </location>
</feature>
<dbReference type="AlphaFoldDB" id="A0A1H8WQD8"/>
<evidence type="ECO:0000259" key="1">
    <source>
        <dbReference type="Pfam" id="PF00534"/>
    </source>
</evidence>
<reference evidence="4" key="1">
    <citation type="submission" date="2016-10" db="EMBL/GenBank/DDBJ databases">
        <authorList>
            <person name="Varghese N."/>
            <person name="Submissions S."/>
        </authorList>
    </citation>
    <scope>NUCLEOTIDE SEQUENCE [LARGE SCALE GENOMIC DNA]</scope>
    <source>
        <strain evidence="4">CGMCC 1.10121</strain>
    </source>
</reference>
<keyword evidence="3" id="KW-0808">Transferase</keyword>
<dbReference type="Gene3D" id="3.40.50.2000">
    <property type="entry name" value="Glycogen Phosphorylase B"/>
    <property type="match status" value="2"/>
</dbReference>
<evidence type="ECO:0000259" key="2">
    <source>
        <dbReference type="Pfam" id="PF13439"/>
    </source>
</evidence>
<dbReference type="EMBL" id="FODV01000037">
    <property type="protein sequence ID" value="SEP29713.1"/>
    <property type="molecule type" value="Genomic_DNA"/>
</dbReference>
<dbReference type="OrthoDB" id="131038at2157"/>
<proteinExistence type="predicted"/>
<dbReference type="SUPFAM" id="SSF53756">
    <property type="entry name" value="UDP-Glycosyltransferase/glycogen phosphorylase"/>
    <property type="match status" value="1"/>
</dbReference>
<feature type="domain" description="Glycosyltransferase subfamily 4-like N-terminal" evidence="2">
    <location>
        <begin position="13"/>
        <end position="165"/>
    </location>
</feature>
<protein>
    <submittedName>
        <fullName evidence="3">Glycosyltransferase involved in cell wall bisynthesis</fullName>
    </submittedName>
</protein>
<evidence type="ECO:0000313" key="3">
    <source>
        <dbReference type="EMBL" id="SEP29713.1"/>
    </source>
</evidence>
<sequence>MKVALFMNDFNNGGAERLVRDLAIGFDSKPNVEPIVIVGSRAGELREEFESKSIPIYSLDTDISAGSIPKAIWKLTRLLSKLKVDILHSHIAFSHLVSRIVCGYLGITHVATYHNVKHHKPAFKRCAEYATEPLSSHIICVSNGVKNSFQRDNNMSVIYNGIKVSKFTQELQSSNVTPDLVGFEEHNRTVLNVARCVEQKRQQDLIKAVEIANSDDFHLVIVGDGPKRQSLEKEVQSRGLSDKITVTGYVDSIIPYYKNSDIFVSASSNEGLPTTHLEAMAAELPIISTDIPGVREVVNQGQNGYLCSVNSPHDLAERIELLETDEIEQLGSTGREFVSERFSMETIVDEHVKLYSSL</sequence>
<dbReference type="Pfam" id="PF13439">
    <property type="entry name" value="Glyco_transf_4"/>
    <property type="match status" value="1"/>
</dbReference>
<dbReference type="GO" id="GO:0016757">
    <property type="term" value="F:glycosyltransferase activity"/>
    <property type="evidence" value="ECO:0007669"/>
    <property type="project" value="InterPro"/>
</dbReference>
<dbReference type="PANTHER" id="PTHR12526">
    <property type="entry name" value="GLYCOSYLTRANSFERASE"/>
    <property type="match status" value="1"/>
</dbReference>
<dbReference type="InterPro" id="IPR028098">
    <property type="entry name" value="Glyco_trans_4-like_N"/>
</dbReference>
<gene>
    <name evidence="3" type="ORF">SAMN04487948_1371</name>
</gene>
<dbReference type="Proteomes" id="UP000199126">
    <property type="component" value="Unassembled WGS sequence"/>
</dbReference>